<dbReference type="GO" id="GO:0016491">
    <property type="term" value="F:oxidoreductase activity"/>
    <property type="evidence" value="ECO:0007669"/>
    <property type="project" value="InterPro"/>
</dbReference>
<evidence type="ECO:0000313" key="3">
    <source>
        <dbReference type="Proteomes" id="UP000326570"/>
    </source>
</evidence>
<comment type="caution">
    <text evidence="2">The sequence shown here is derived from an EMBL/GenBank/DDBJ whole genome shotgun (WGS) entry which is preliminary data.</text>
</comment>
<gene>
    <name evidence="2" type="ORF">F0P94_13170</name>
</gene>
<accession>A0A5N1ITS3</accession>
<reference evidence="2 3" key="1">
    <citation type="submission" date="2019-09" db="EMBL/GenBank/DDBJ databases">
        <title>Genome sequence of Adhaeribacter sp. M2.</title>
        <authorList>
            <person name="Srinivasan S."/>
        </authorList>
    </citation>
    <scope>NUCLEOTIDE SEQUENCE [LARGE SCALE GENOMIC DNA]</scope>
    <source>
        <strain evidence="2 3">M2</strain>
    </source>
</reference>
<keyword evidence="3" id="KW-1185">Reference proteome</keyword>
<organism evidence="2 3">
    <name type="scientific">Adhaeribacter soli</name>
    <dbReference type="NCBI Taxonomy" id="2607655"/>
    <lineage>
        <taxon>Bacteria</taxon>
        <taxon>Pseudomonadati</taxon>
        <taxon>Bacteroidota</taxon>
        <taxon>Cytophagia</taxon>
        <taxon>Cytophagales</taxon>
        <taxon>Hymenobacteraceae</taxon>
        <taxon>Adhaeribacter</taxon>
    </lineage>
</organism>
<dbReference type="Proteomes" id="UP000326570">
    <property type="component" value="Unassembled WGS sequence"/>
</dbReference>
<sequence length="259" mass="29666">MEYFVKEGSVVRQIWSTSDIILFIFAGAAAEFTLNKTADWLYFTGKLPGDPLEQLFSTIEYAREIVFSEKRAAERVLDALAKKQAQAAYKSGEALPDQAYRDVLFMLTDYSIRSFALLERPLTPAEKEEVFEVFKCIGLRLGLPDLPNTFPQWQAMRAEHLLQSLGKSRFTTDLCKQYKKHLGNTRYRILLQAQLLVIPKRVRKLLKIGKASVLQPAVPLYRLSRKLRLDWVLKVLLLPAKYKVQVQALNRAPGRFSLA</sequence>
<evidence type="ECO:0000313" key="2">
    <source>
        <dbReference type="EMBL" id="KAA9331756.1"/>
    </source>
</evidence>
<dbReference type="RefSeq" id="WP_150904366.1">
    <property type="nucleotide sequence ID" value="NZ_VTWT01000007.1"/>
</dbReference>
<name>A0A5N1ITS3_9BACT</name>
<dbReference type="Pfam" id="PF09995">
    <property type="entry name" value="MPAB_Lcp_cat"/>
    <property type="match status" value="1"/>
</dbReference>
<feature type="domain" description="ER-bound oxygenase mpaB/mpaB'/Rubber oxygenase catalytic" evidence="1">
    <location>
        <begin position="47"/>
        <end position="211"/>
    </location>
</feature>
<evidence type="ECO:0000259" key="1">
    <source>
        <dbReference type="Pfam" id="PF09995"/>
    </source>
</evidence>
<protein>
    <submittedName>
        <fullName evidence="2">DUF2236 domain-containing protein</fullName>
    </submittedName>
</protein>
<proteinExistence type="predicted"/>
<dbReference type="AlphaFoldDB" id="A0A5N1ITS3"/>
<dbReference type="InterPro" id="IPR018713">
    <property type="entry name" value="MPAB/Lcp_cat_dom"/>
</dbReference>
<dbReference type="EMBL" id="VTWT01000007">
    <property type="protein sequence ID" value="KAA9331756.1"/>
    <property type="molecule type" value="Genomic_DNA"/>
</dbReference>